<evidence type="ECO:0000256" key="5">
    <source>
        <dbReference type="ARBA" id="ARBA00022490"/>
    </source>
</evidence>
<dbReference type="PANTHER" id="PTHR10807">
    <property type="entry name" value="MYOTUBULARIN-RELATED"/>
    <property type="match status" value="1"/>
</dbReference>
<dbReference type="GO" id="GO:0005737">
    <property type="term" value="C:cytoplasm"/>
    <property type="evidence" value="ECO:0007669"/>
    <property type="project" value="UniProtKB-SubCell"/>
</dbReference>
<dbReference type="GO" id="GO:0046856">
    <property type="term" value="P:phosphatidylinositol dephosphorylation"/>
    <property type="evidence" value="ECO:0007669"/>
    <property type="project" value="TreeGrafter"/>
</dbReference>
<dbReference type="SMART" id="SM00568">
    <property type="entry name" value="GRAM"/>
    <property type="match status" value="1"/>
</dbReference>
<dbReference type="GO" id="GO:0048311">
    <property type="term" value="P:mitochondrion distribution"/>
    <property type="evidence" value="ECO:0007669"/>
    <property type="project" value="TreeGrafter"/>
</dbReference>
<evidence type="ECO:0000256" key="2">
    <source>
        <dbReference type="ARBA" id="ARBA00004496"/>
    </source>
</evidence>
<evidence type="ECO:0000256" key="6">
    <source>
        <dbReference type="ARBA" id="ARBA00022801"/>
    </source>
</evidence>
<dbReference type="HOGENOM" id="CLU_2873682_0_0_1"/>
<comment type="subcellular location">
    <subcellularLocation>
        <location evidence="2">Cytoplasm</location>
    </subcellularLocation>
    <subcellularLocation>
        <location evidence="1">Endomembrane system</location>
        <topology evidence="1">Peripheral membrane protein</topology>
    </subcellularLocation>
</comment>
<dbReference type="OrthoDB" id="8723068at2759"/>
<dbReference type="GO" id="GO:0052629">
    <property type="term" value="F:phosphatidylinositol-3,5-bisphosphate 3-phosphatase activity"/>
    <property type="evidence" value="ECO:0007669"/>
    <property type="project" value="UniProtKB-EC"/>
</dbReference>
<protein>
    <recommendedName>
        <fullName evidence="4">phosphatidylinositol-3,5-bisphosphate 3-phosphatase</fullName>
        <ecNumber evidence="4">3.1.3.95</ecNumber>
    </recommendedName>
</protein>
<accession>Q4SY58</accession>
<organism evidence="10">
    <name type="scientific">Tetraodon nigroviridis</name>
    <name type="common">Spotted green pufferfish</name>
    <name type="synonym">Chelonodon nigroviridis</name>
    <dbReference type="NCBI Taxonomy" id="99883"/>
    <lineage>
        <taxon>Eukaryota</taxon>
        <taxon>Metazoa</taxon>
        <taxon>Chordata</taxon>
        <taxon>Craniata</taxon>
        <taxon>Vertebrata</taxon>
        <taxon>Euteleostomi</taxon>
        <taxon>Actinopterygii</taxon>
        <taxon>Neopterygii</taxon>
        <taxon>Teleostei</taxon>
        <taxon>Neoteleostei</taxon>
        <taxon>Acanthomorphata</taxon>
        <taxon>Eupercaria</taxon>
        <taxon>Tetraodontiformes</taxon>
        <taxon>Tetradontoidea</taxon>
        <taxon>Tetraodontidae</taxon>
        <taxon>Tetraodon</taxon>
    </lineage>
</organism>
<dbReference type="InterPro" id="IPR004182">
    <property type="entry name" value="GRAM"/>
</dbReference>
<dbReference type="GO" id="GO:1902902">
    <property type="term" value="P:negative regulation of autophagosome assembly"/>
    <property type="evidence" value="ECO:0007669"/>
    <property type="project" value="TreeGrafter"/>
</dbReference>
<sequence>MASPVSVYSPNALDTRISSTSRESLKMELLADVSLLPGEERIIDKDVIYICPFNGALKGKVLITNYRLYFKSSEADVVVMLDIPLGAISRVEKMGGASSRGENSYGLEITCKDMRNLRFALKQEGHSRRDIFELLFRYAFPISHSLQLFAYVTQEKYEENGWTVYKPVEEFRRQ</sequence>
<dbReference type="AlphaFoldDB" id="Q4SY58"/>
<evidence type="ECO:0000256" key="3">
    <source>
        <dbReference type="ARBA" id="ARBA00007471"/>
    </source>
</evidence>
<evidence type="ECO:0000259" key="9">
    <source>
        <dbReference type="SMART" id="SM00568"/>
    </source>
</evidence>
<dbReference type="EMBL" id="CAAE01012183">
    <property type="protein sequence ID" value="CAF94424.1"/>
    <property type="molecule type" value="Genomic_DNA"/>
</dbReference>
<feature type="non-terminal residue" evidence="10">
    <location>
        <position position="174"/>
    </location>
</feature>
<keyword evidence="8" id="KW-0472">Membrane</keyword>
<evidence type="ECO:0000256" key="1">
    <source>
        <dbReference type="ARBA" id="ARBA00004184"/>
    </source>
</evidence>
<dbReference type="GO" id="GO:0012505">
    <property type="term" value="C:endomembrane system"/>
    <property type="evidence" value="ECO:0007669"/>
    <property type="project" value="UniProtKB-SubCell"/>
</dbReference>
<dbReference type="InterPro" id="IPR030564">
    <property type="entry name" value="Myotubularin"/>
</dbReference>
<dbReference type="PANTHER" id="PTHR10807:SF69">
    <property type="entry name" value="MYOTUBULARIN"/>
    <property type="match status" value="1"/>
</dbReference>
<dbReference type="GO" id="GO:0004438">
    <property type="term" value="F:phosphatidylinositol-3-phosphate phosphatase activity"/>
    <property type="evidence" value="ECO:0007669"/>
    <property type="project" value="TreeGrafter"/>
</dbReference>
<name>Q4SY58_TETNG</name>
<dbReference type="GO" id="GO:0016020">
    <property type="term" value="C:membrane"/>
    <property type="evidence" value="ECO:0007669"/>
    <property type="project" value="TreeGrafter"/>
</dbReference>
<dbReference type="FunFam" id="2.30.29.30:FF:000038">
    <property type="entry name" value="Myotubularin 1, isoform CRA_a"/>
    <property type="match status" value="1"/>
</dbReference>
<dbReference type="Gene3D" id="2.30.29.30">
    <property type="entry name" value="Pleckstrin-homology domain (PH domain)/Phosphotyrosine-binding domain (PTB)"/>
    <property type="match status" value="1"/>
</dbReference>
<keyword evidence="6" id="KW-0378">Hydrolase</keyword>
<comment type="caution">
    <text evidence="10">The sequence shown here is derived from an EMBL/GenBank/DDBJ whole genome shotgun (WGS) entry which is preliminary data.</text>
</comment>
<dbReference type="EC" id="3.1.3.95" evidence="4"/>
<comment type="similarity">
    <text evidence="3">Belongs to the protein-tyrosine phosphatase family. Non-receptor class myotubularin subfamily.</text>
</comment>
<reference evidence="10" key="2">
    <citation type="submission" date="2004-02" db="EMBL/GenBank/DDBJ databases">
        <authorList>
            <consortium name="Genoscope"/>
            <consortium name="Whitehead Institute Centre for Genome Research"/>
        </authorList>
    </citation>
    <scope>NUCLEOTIDE SEQUENCE</scope>
</reference>
<feature type="domain" description="GRAM" evidence="9">
    <location>
        <begin position="28"/>
        <end position="95"/>
    </location>
</feature>
<dbReference type="InterPro" id="IPR011993">
    <property type="entry name" value="PH-like_dom_sf"/>
</dbReference>
<keyword evidence="7" id="KW-0443">Lipid metabolism</keyword>
<reference evidence="10" key="1">
    <citation type="journal article" date="2004" name="Nature">
        <title>Genome duplication in the teleost fish Tetraodon nigroviridis reveals the early vertebrate proto-karyotype.</title>
        <authorList>
            <person name="Jaillon O."/>
            <person name="Aury J.-M."/>
            <person name="Brunet F."/>
            <person name="Petit J.-L."/>
            <person name="Stange-Thomann N."/>
            <person name="Mauceli E."/>
            <person name="Bouneau L."/>
            <person name="Fischer C."/>
            <person name="Ozouf-Costaz C."/>
            <person name="Bernot A."/>
            <person name="Nicaud S."/>
            <person name="Jaffe D."/>
            <person name="Fisher S."/>
            <person name="Lutfalla G."/>
            <person name="Dossat C."/>
            <person name="Segurens B."/>
            <person name="Dasilva C."/>
            <person name="Salanoubat M."/>
            <person name="Levy M."/>
            <person name="Boudet N."/>
            <person name="Castellano S."/>
            <person name="Anthouard V."/>
            <person name="Jubin C."/>
            <person name="Castelli V."/>
            <person name="Katinka M."/>
            <person name="Vacherie B."/>
            <person name="Biemont C."/>
            <person name="Skalli Z."/>
            <person name="Cattolico L."/>
            <person name="Poulain J."/>
            <person name="De Berardinis V."/>
            <person name="Cruaud C."/>
            <person name="Duprat S."/>
            <person name="Brottier P."/>
            <person name="Coutanceau J.-P."/>
            <person name="Gouzy J."/>
            <person name="Parra G."/>
            <person name="Lardier G."/>
            <person name="Chapple C."/>
            <person name="McKernan K.J."/>
            <person name="McEwan P."/>
            <person name="Bosak S."/>
            <person name="Kellis M."/>
            <person name="Volff J.-N."/>
            <person name="Guigo R."/>
            <person name="Zody M.C."/>
            <person name="Mesirov J."/>
            <person name="Lindblad-Toh K."/>
            <person name="Birren B."/>
            <person name="Nusbaum C."/>
            <person name="Kahn D."/>
            <person name="Robinson-Rechavi M."/>
            <person name="Laudet V."/>
            <person name="Schachter V."/>
            <person name="Quetier F."/>
            <person name="Saurin W."/>
            <person name="Scarpelli C."/>
            <person name="Wincker P."/>
            <person name="Lander E.S."/>
            <person name="Weissenbach J."/>
            <person name="Roest Crollius H."/>
        </authorList>
    </citation>
    <scope>NUCLEOTIDE SEQUENCE [LARGE SCALE GENOMIC DNA]</scope>
</reference>
<evidence type="ECO:0000256" key="4">
    <source>
        <dbReference type="ARBA" id="ARBA00012903"/>
    </source>
</evidence>
<evidence type="ECO:0000313" key="10">
    <source>
        <dbReference type="EMBL" id="CAF94424.1"/>
    </source>
</evidence>
<proteinExistence type="inferred from homology"/>
<keyword evidence="5" id="KW-0963">Cytoplasm</keyword>
<evidence type="ECO:0000256" key="7">
    <source>
        <dbReference type="ARBA" id="ARBA00023098"/>
    </source>
</evidence>
<evidence type="ECO:0000256" key="8">
    <source>
        <dbReference type="ARBA" id="ARBA00023136"/>
    </source>
</evidence>
<gene>
    <name evidence="10" type="ORF">GSTENG00010495001</name>
</gene>
<dbReference type="SUPFAM" id="SSF50729">
    <property type="entry name" value="PH domain-like"/>
    <property type="match status" value="1"/>
</dbReference>
<dbReference type="GO" id="GO:0046716">
    <property type="term" value="P:muscle cell cellular homeostasis"/>
    <property type="evidence" value="ECO:0007669"/>
    <property type="project" value="TreeGrafter"/>
</dbReference>
<dbReference type="KEGG" id="tng:GSTEN00010495G001"/>
<dbReference type="Pfam" id="PF02893">
    <property type="entry name" value="GRAM"/>
    <property type="match status" value="1"/>
</dbReference>